<gene>
    <name evidence="1" type="ORF">FHW16_005401</name>
</gene>
<dbReference type="Proteomes" id="UP000549052">
    <property type="component" value="Unassembled WGS sequence"/>
</dbReference>
<dbReference type="AlphaFoldDB" id="A0A839EWH2"/>
<reference evidence="1 2" key="1">
    <citation type="submission" date="2020-07" db="EMBL/GenBank/DDBJ databases">
        <title>Genomic Encyclopedia of Type Strains, Phase IV (KMG-V): Genome sequencing to study the core and pangenomes of soil and plant-associated prokaryotes.</title>
        <authorList>
            <person name="Whitman W."/>
        </authorList>
    </citation>
    <scope>NUCLEOTIDE SEQUENCE [LARGE SCALE GENOMIC DNA]</scope>
    <source>
        <strain evidence="1 2">AN3</strain>
    </source>
</reference>
<protein>
    <submittedName>
        <fullName evidence="1">Uncharacterized protein</fullName>
    </submittedName>
</protein>
<sequence>MNRQRIEYATEGFLSAMRREFLKLHPADPCPIKRLADYSPAHRSALMNAIGISMRFGEKERDKDFDAWMKKRAEDVAAANDA</sequence>
<name>A0A839EWH2_9HYPH</name>
<dbReference type="RefSeq" id="WP_182552217.1">
    <property type="nucleotide sequence ID" value="NZ_JACGXN010000016.1"/>
</dbReference>
<proteinExistence type="predicted"/>
<keyword evidence="2" id="KW-1185">Reference proteome</keyword>
<organism evidence="1 2">
    <name type="scientific">Phyllobacterium myrsinacearum</name>
    <dbReference type="NCBI Taxonomy" id="28101"/>
    <lineage>
        <taxon>Bacteria</taxon>
        <taxon>Pseudomonadati</taxon>
        <taxon>Pseudomonadota</taxon>
        <taxon>Alphaproteobacteria</taxon>
        <taxon>Hyphomicrobiales</taxon>
        <taxon>Phyllobacteriaceae</taxon>
        <taxon>Phyllobacterium</taxon>
    </lineage>
</organism>
<evidence type="ECO:0000313" key="2">
    <source>
        <dbReference type="Proteomes" id="UP000549052"/>
    </source>
</evidence>
<accession>A0A839EWH2</accession>
<comment type="caution">
    <text evidence="1">The sequence shown here is derived from an EMBL/GenBank/DDBJ whole genome shotgun (WGS) entry which is preliminary data.</text>
</comment>
<dbReference type="EMBL" id="JACGXN010000016">
    <property type="protein sequence ID" value="MBA8881656.1"/>
    <property type="molecule type" value="Genomic_DNA"/>
</dbReference>
<evidence type="ECO:0000313" key="1">
    <source>
        <dbReference type="EMBL" id="MBA8881656.1"/>
    </source>
</evidence>